<feature type="transmembrane region" description="Helical" evidence="2">
    <location>
        <begin position="209"/>
        <end position="231"/>
    </location>
</feature>
<feature type="transmembrane region" description="Helical" evidence="2">
    <location>
        <begin position="325"/>
        <end position="346"/>
    </location>
</feature>
<feature type="transmembrane region" description="Helical" evidence="2">
    <location>
        <begin position="288"/>
        <end position="305"/>
    </location>
</feature>
<evidence type="ECO:0000259" key="3">
    <source>
        <dbReference type="Pfam" id="PF01757"/>
    </source>
</evidence>
<dbReference type="GO" id="GO:0016746">
    <property type="term" value="F:acyltransferase activity"/>
    <property type="evidence" value="ECO:0007669"/>
    <property type="project" value="UniProtKB-KW"/>
</dbReference>
<dbReference type="PANTHER" id="PTHR23028">
    <property type="entry name" value="ACETYLTRANSFERASE"/>
    <property type="match status" value="1"/>
</dbReference>
<dbReference type="PANTHER" id="PTHR23028:SF53">
    <property type="entry name" value="ACYL_TRANSF_3 DOMAIN-CONTAINING PROTEIN"/>
    <property type="match status" value="1"/>
</dbReference>
<keyword evidence="4" id="KW-0012">Acyltransferase</keyword>
<feature type="transmembrane region" description="Helical" evidence="2">
    <location>
        <begin position="50"/>
        <end position="71"/>
    </location>
</feature>
<dbReference type="EMBL" id="BTFW01000001">
    <property type="protein sequence ID" value="GMM61969.1"/>
    <property type="molecule type" value="Genomic_DNA"/>
</dbReference>
<dbReference type="Proteomes" id="UP001187221">
    <property type="component" value="Unassembled WGS sequence"/>
</dbReference>
<feature type="transmembrane region" description="Helical" evidence="2">
    <location>
        <begin position="175"/>
        <end position="197"/>
    </location>
</feature>
<keyword evidence="2" id="KW-0472">Membrane</keyword>
<gene>
    <name evidence="4" type="ORF">NUTIK01_27460</name>
</gene>
<dbReference type="Pfam" id="PF01757">
    <property type="entry name" value="Acyl_transf_3"/>
    <property type="match status" value="1"/>
</dbReference>
<organism evidence="4 5">
    <name type="scientific">Novosphingobium pituita</name>
    <dbReference type="NCBI Taxonomy" id="3056842"/>
    <lineage>
        <taxon>Bacteria</taxon>
        <taxon>Pseudomonadati</taxon>
        <taxon>Pseudomonadota</taxon>
        <taxon>Alphaproteobacteria</taxon>
        <taxon>Sphingomonadales</taxon>
        <taxon>Sphingomonadaceae</taxon>
        <taxon>Novosphingobium</taxon>
    </lineage>
</organism>
<keyword evidence="2" id="KW-0812">Transmembrane</keyword>
<feature type="transmembrane region" description="Helical" evidence="2">
    <location>
        <begin position="21"/>
        <end position="38"/>
    </location>
</feature>
<accession>A0ABQ6PBH1</accession>
<evidence type="ECO:0000313" key="5">
    <source>
        <dbReference type="Proteomes" id="UP001187221"/>
    </source>
</evidence>
<protein>
    <submittedName>
        <fullName evidence="4">Acyltransferase</fullName>
    </submittedName>
</protein>
<dbReference type="InterPro" id="IPR050879">
    <property type="entry name" value="Acyltransferase_3"/>
</dbReference>
<dbReference type="InterPro" id="IPR002656">
    <property type="entry name" value="Acyl_transf_3_dom"/>
</dbReference>
<dbReference type="RefSeq" id="WP_317975594.1">
    <property type="nucleotide sequence ID" value="NZ_BTFW01000001.1"/>
</dbReference>
<evidence type="ECO:0000313" key="4">
    <source>
        <dbReference type="EMBL" id="GMM61969.1"/>
    </source>
</evidence>
<keyword evidence="4" id="KW-0808">Transferase</keyword>
<feature type="transmembrane region" description="Helical" evidence="2">
    <location>
        <begin position="149"/>
        <end position="168"/>
    </location>
</feature>
<evidence type="ECO:0000256" key="1">
    <source>
        <dbReference type="SAM" id="MobiDB-lite"/>
    </source>
</evidence>
<name>A0ABQ6PBH1_9SPHN</name>
<proteinExistence type="predicted"/>
<keyword evidence="2" id="KW-1133">Transmembrane helix</keyword>
<feature type="region of interest" description="Disordered" evidence="1">
    <location>
        <begin position="365"/>
        <end position="388"/>
    </location>
</feature>
<feature type="transmembrane region" description="Helical" evidence="2">
    <location>
        <begin position="91"/>
        <end position="109"/>
    </location>
</feature>
<sequence>MSRPSRLSGAPMRRLGQWDGMRGAAIGAVLVYHYLGRFPGLVPYDVPRPGLLRLGHLGVDLFFIISGFVIARTLQSSADWREFAVRRLVRLVPAMAVCSVLTFLVVHAIDTPFTQVRRTGLSGFLPSLTFTDPALWRPFWPGAAYIDTVYWSLFTEVRFYAWSAAIYFVGGRVHFVRNVALGGCAVLALLALDRLAFGRGWGTGLSGGVAGWLFFPRHLPLLCFGVVLQGLQRAQGWARRWEHAGYGAVFAAVAVMQAAREGAAEGVVTLVIVGALTRLAMQPHAMRWLGCPALVGIGLSSYPLYLLHQNIGLALISALPRGLDSGAYCLLLGALAAAMGGLAIAVHQGVERPCQAWFKLRQRRRRRAGGQKDGPVPATIDSRGELVA</sequence>
<comment type="caution">
    <text evidence="4">The sequence shown here is derived from an EMBL/GenBank/DDBJ whole genome shotgun (WGS) entry which is preliminary data.</text>
</comment>
<feature type="domain" description="Acyltransferase 3" evidence="3">
    <location>
        <begin position="18"/>
        <end position="324"/>
    </location>
</feature>
<evidence type="ECO:0000256" key="2">
    <source>
        <dbReference type="SAM" id="Phobius"/>
    </source>
</evidence>
<reference evidence="4 5" key="1">
    <citation type="submission" date="2023-06" db="EMBL/GenBank/DDBJ databases">
        <title>Draft genome sequence of Novosphingobium sp. strain IK01.</title>
        <authorList>
            <person name="Hatamoto M."/>
            <person name="Ikarashi T."/>
            <person name="Yamaguchi T."/>
        </authorList>
    </citation>
    <scope>NUCLEOTIDE SEQUENCE [LARGE SCALE GENOMIC DNA]</scope>
    <source>
        <strain evidence="4 5">IK01</strain>
    </source>
</reference>
<keyword evidence="5" id="KW-1185">Reference proteome</keyword>